<accession>A0A8H3DQT9</accession>
<evidence type="ECO:0000256" key="1">
    <source>
        <dbReference type="SAM" id="MobiDB-lite"/>
    </source>
</evidence>
<reference evidence="3" key="1">
    <citation type="submission" date="2021-01" db="EMBL/GenBank/DDBJ databases">
        <authorList>
            <person name="Kaushik A."/>
        </authorList>
    </citation>
    <scope>NUCLEOTIDE SEQUENCE</scope>
    <source>
        <strain evidence="3">AG6-10EEA</strain>
    </source>
</reference>
<feature type="domain" description="DUF6532" evidence="2">
    <location>
        <begin position="456"/>
        <end position="634"/>
    </location>
</feature>
<evidence type="ECO:0000313" key="4">
    <source>
        <dbReference type="Proteomes" id="UP000663853"/>
    </source>
</evidence>
<feature type="region of interest" description="Disordered" evidence="1">
    <location>
        <begin position="250"/>
        <end position="322"/>
    </location>
</feature>
<dbReference type="InterPro" id="IPR045341">
    <property type="entry name" value="DUF6532"/>
</dbReference>
<feature type="compositionally biased region" description="Basic residues" evidence="1">
    <location>
        <begin position="352"/>
        <end position="366"/>
    </location>
</feature>
<proteinExistence type="predicted"/>
<evidence type="ECO:0000313" key="3">
    <source>
        <dbReference type="EMBL" id="CAE6536724.1"/>
    </source>
</evidence>
<feature type="compositionally biased region" description="Polar residues" evidence="1">
    <location>
        <begin position="367"/>
        <end position="384"/>
    </location>
</feature>
<sequence length="696" mass="77631">MPALIPSRDLSRSLTPIATADEPEAQTTRGDLQERLTRKFRDIVENAGTQTLIDVDGAISEDPAYTTQPQEHSAEARFLSPVVVGVGGGFHLDHPTHRPGNNRTYRRPRGGPPTTSTPGPDHTELNPRSPTESTELEGDLHNRQRLAAPFSTSQEHAPLRPALPILNPRSLFLGYPEDQGSHRSDSPIPPDNPPISHSLVNQSLDGPPTCEHIARPSLRAERSLTHISTSSKSLGDPIPILPLASNREGITRSASQHSPRPGLSQLDRGSTPESLALRLTPSEPEGHVQLKTPARPRAKRPLETPETPLPARKRPSTAICSTAGGKVYNGRLNMVEINSERVLSTSVTSRQVLRHRSASSRTRQRAKSTTGAGSRAASTSQQTGNDDFNLLDDRDDDQFVVDSALKGVLVKPGYRKPNAQDLPGWERAIWKDVRNVTWAFSMGQGNFQTRGVFASWVGACFSEVVKQKLPNLDTAATIMSDNMLTVILNNLCNARYQDLLRLRKPVQDFFKLKNPSTPEERQDTEDKIREIYPDYYHYGDLDNYVDPYEGDILRVGLESIFFYGPKALGAMYPNLFRRSKDPKDERKHLAVLAYVATMIQFCLGEWTKGYYIKDDLDATIQHGVWLCHFDGLKNVSLIARKRLIDTYNIWIQNAYNASQAQTKFKKRSYIQTVVRQKDVRPDTPSRSPSPNNNNNN</sequence>
<dbReference type="EMBL" id="CAJMXA010004193">
    <property type="protein sequence ID" value="CAE6536724.1"/>
    <property type="molecule type" value="Genomic_DNA"/>
</dbReference>
<dbReference type="Pfam" id="PF20149">
    <property type="entry name" value="DUF6532"/>
    <property type="match status" value="1"/>
</dbReference>
<feature type="region of interest" description="Disordered" evidence="1">
    <location>
        <begin position="1"/>
        <end position="30"/>
    </location>
</feature>
<organism evidence="3 4">
    <name type="scientific">Rhizoctonia solani</name>
    <dbReference type="NCBI Taxonomy" id="456999"/>
    <lineage>
        <taxon>Eukaryota</taxon>
        <taxon>Fungi</taxon>
        <taxon>Dikarya</taxon>
        <taxon>Basidiomycota</taxon>
        <taxon>Agaricomycotina</taxon>
        <taxon>Agaricomycetes</taxon>
        <taxon>Cantharellales</taxon>
        <taxon>Ceratobasidiaceae</taxon>
        <taxon>Rhizoctonia</taxon>
    </lineage>
</organism>
<feature type="region of interest" description="Disordered" evidence="1">
    <location>
        <begin position="89"/>
        <end position="138"/>
    </location>
</feature>
<comment type="caution">
    <text evidence="3">The sequence shown here is derived from an EMBL/GenBank/DDBJ whole genome shotgun (WGS) entry which is preliminary data.</text>
</comment>
<protein>
    <recommendedName>
        <fullName evidence="2">DUF6532 domain-containing protein</fullName>
    </recommendedName>
</protein>
<feature type="region of interest" description="Disordered" evidence="1">
    <location>
        <begin position="170"/>
        <end position="212"/>
    </location>
</feature>
<evidence type="ECO:0000259" key="2">
    <source>
        <dbReference type="Pfam" id="PF20149"/>
    </source>
</evidence>
<name>A0A8H3DQT9_9AGAM</name>
<dbReference type="Proteomes" id="UP000663853">
    <property type="component" value="Unassembled WGS sequence"/>
</dbReference>
<feature type="compositionally biased region" description="Low complexity" evidence="1">
    <location>
        <begin position="684"/>
        <end position="696"/>
    </location>
</feature>
<feature type="region of interest" description="Disordered" evidence="1">
    <location>
        <begin position="347"/>
        <end position="389"/>
    </location>
</feature>
<gene>
    <name evidence="3" type="ORF">RDB_LOCUS181636</name>
</gene>
<dbReference type="AlphaFoldDB" id="A0A8H3DQT9"/>
<feature type="region of interest" description="Disordered" evidence="1">
    <location>
        <begin position="676"/>
        <end position="696"/>
    </location>
</feature>